<reference evidence="16 17" key="1">
    <citation type="journal article" date="2019" name="Nat. Microbiol.">
        <title>Mediterranean grassland soil C-N compound turnover is dependent on rainfall and depth, and is mediated by genomically divergent microorganisms.</title>
        <authorList>
            <person name="Diamond S."/>
            <person name="Andeer P.F."/>
            <person name="Li Z."/>
            <person name="Crits-Christoph A."/>
            <person name="Burstein D."/>
            <person name="Anantharaman K."/>
            <person name="Lane K.R."/>
            <person name="Thomas B.C."/>
            <person name="Pan C."/>
            <person name="Northen T.R."/>
            <person name="Banfield J.F."/>
        </authorList>
    </citation>
    <scope>NUCLEOTIDE SEQUENCE [LARGE SCALE GENOMIC DNA]</scope>
    <source>
        <strain evidence="16">WS_2</strain>
    </source>
</reference>
<dbReference type="InterPro" id="IPR016193">
    <property type="entry name" value="Cytidine_deaminase-like"/>
</dbReference>
<comment type="caution">
    <text evidence="16">The sequence shown here is derived from an EMBL/GenBank/DDBJ whole genome shotgun (WGS) entry which is preliminary data.</text>
</comment>
<evidence type="ECO:0000256" key="14">
    <source>
        <dbReference type="RuleBase" id="RU364006"/>
    </source>
</evidence>
<dbReference type="Gene3D" id="3.40.140.10">
    <property type="entry name" value="Cytidine Deaminase, domain 2"/>
    <property type="match status" value="1"/>
</dbReference>
<comment type="catalytic activity">
    <reaction evidence="11 14">
        <text>cytidine + H2O + H(+) = uridine + NH4(+)</text>
        <dbReference type="Rhea" id="RHEA:16069"/>
        <dbReference type="ChEBI" id="CHEBI:15377"/>
        <dbReference type="ChEBI" id="CHEBI:15378"/>
        <dbReference type="ChEBI" id="CHEBI:16704"/>
        <dbReference type="ChEBI" id="CHEBI:17562"/>
        <dbReference type="ChEBI" id="CHEBI:28938"/>
        <dbReference type="EC" id="3.5.4.5"/>
    </reaction>
</comment>
<organism evidence="16 17">
    <name type="scientific">Eiseniibacteriota bacterium</name>
    <dbReference type="NCBI Taxonomy" id="2212470"/>
    <lineage>
        <taxon>Bacteria</taxon>
        <taxon>Candidatus Eiseniibacteriota</taxon>
    </lineage>
</organism>
<dbReference type="EMBL" id="VBOS01000483">
    <property type="protein sequence ID" value="TMQ48363.1"/>
    <property type="molecule type" value="Genomic_DNA"/>
</dbReference>
<dbReference type="FunFam" id="3.40.140.10:FF:000008">
    <property type="entry name" value="Cytidine deaminase"/>
    <property type="match status" value="1"/>
</dbReference>
<protein>
    <recommendedName>
        <fullName evidence="5 14">Cytidine deaminase</fullName>
        <ecNumber evidence="4 14">3.5.4.5</ecNumber>
    </recommendedName>
    <alternativeName>
        <fullName evidence="9 14">Cytidine aminohydrolase</fullName>
    </alternativeName>
</protein>
<evidence type="ECO:0000256" key="3">
    <source>
        <dbReference type="ARBA" id="ARBA00006576"/>
    </source>
</evidence>
<feature type="binding site" evidence="13">
    <location>
        <position position="91"/>
    </location>
    <ligand>
        <name>Zn(2+)</name>
        <dbReference type="ChEBI" id="CHEBI:29105"/>
        <note>catalytic</note>
    </ligand>
</feature>
<dbReference type="Pfam" id="PF00383">
    <property type="entry name" value="dCMP_cyt_deam_1"/>
    <property type="match status" value="1"/>
</dbReference>
<evidence type="ECO:0000256" key="4">
    <source>
        <dbReference type="ARBA" id="ARBA00012783"/>
    </source>
</evidence>
<evidence type="ECO:0000256" key="11">
    <source>
        <dbReference type="ARBA" id="ARBA00049558"/>
    </source>
</evidence>
<dbReference type="Proteomes" id="UP000317716">
    <property type="component" value="Unassembled WGS sequence"/>
</dbReference>
<dbReference type="InterPro" id="IPR006262">
    <property type="entry name" value="Cyt_deam_tetra"/>
</dbReference>
<dbReference type="GO" id="GO:0004126">
    <property type="term" value="F:cytidine deaminase activity"/>
    <property type="evidence" value="ECO:0007669"/>
    <property type="project" value="UniProtKB-UniRule"/>
</dbReference>
<proteinExistence type="inferred from homology"/>
<dbReference type="GO" id="GO:0005829">
    <property type="term" value="C:cytosol"/>
    <property type="evidence" value="ECO:0007669"/>
    <property type="project" value="TreeGrafter"/>
</dbReference>
<evidence type="ECO:0000256" key="6">
    <source>
        <dbReference type="ARBA" id="ARBA00022723"/>
    </source>
</evidence>
<dbReference type="GO" id="GO:0072527">
    <property type="term" value="P:pyrimidine-containing compound metabolic process"/>
    <property type="evidence" value="ECO:0007669"/>
    <property type="project" value="UniProtKB-ARBA"/>
</dbReference>
<dbReference type="GO" id="GO:0042802">
    <property type="term" value="F:identical protein binding"/>
    <property type="evidence" value="ECO:0007669"/>
    <property type="project" value="UniProtKB-ARBA"/>
</dbReference>
<dbReference type="AlphaFoldDB" id="A0A538SAF6"/>
<evidence type="ECO:0000256" key="10">
    <source>
        <dbReference type="ARBA" id="ARBA00049252"/>
    </source>
</evidence>
<evidence type="ECO:0000256" key="2">
    <source>
        <dbReference type="ARBA" id="ARBA00003949"/>
    </source>
</evidence>
<feature type="binding site" evidence="13">
    <location>
        <position position="88"/>
    </location>
    <ligand>
        <name>Zn(2+)</name>
        <dbReference type="ChEBI" id="CHEBI:29105"/>
        <note>catalytic</note>
    </ligand>
</feature>
<accession>A0A538SAF6</accession>
<dbReference type="SUPFAM" id="SSF53927">
    <property type="entry name" value="Cytidine deaminase-like"/>
    <property type="match status" value="1"/>
</dbReference>
<evidence type="ECO:0000256" key="5">
    <source>
        <dbReference type="ARBA" id="ARBA00018266"/>
    </source>
</evidence>
<evidence type="ECO:0000259" key="15">
    <source>
        <dbReference type="PROSITE" id="PS51747"/>
    </source>
</evidence>
<evidence type="ECO:0000256" key="9">
    <source>
        <dbReference type="ARBA" id="ARBA00032005"/>
    </source>
</evidence>
<comment type="cofactor">
    <cofactor evidence="1 13 14">
        <name>Zn(2+)</name>
        <dbReference type="ChEBI" id="CHEBI:29105"/>
    </cofactor>
</comment>
<dbReference type="GO" id="GO:0008270">
    <property type="term" value="F:zinc ion binding"/>
    <property type="evidence" value="ECO:0007669"/>
    <property type="project" value="UniProtKB-UniRule"/>
</dbReference>
<evidence type="ECO:0000313" key="16">
    <source>
        <dbReference type="EMBL" id="TMQ48363.1"/>
    </source>
</evidence>
<dbReference type="NCBIfam" id="TIGR01354">
    <property type="entry name" value="cyt_deam_tetra"/>
    <property type="match status" value="1"/>
</dbReference>
<comment type="catalytic activity">
    <reaction evidence="10 14">
        <text>2'-deoxycytidine + H2O + H(+) = 2'-deoxyuridine + NH4(+)</text>
        <dbReference type="Rhea" id="RHEA:13433"/>
        <dbReference type="ChEBI" id="CHEBI:15377"/>
        <dbReference type="ChEBI" id="CHEBI:15378"/>
        <dbReference type="ChEBI" id="CHEBI:15698"/>
        <dbReference type="ChEBI" id="CHEBI:16450"/>
        <dbReference type="ChEBI" id="CHEBI:28938"/>
        <dbReference type="EC" id="3.5.4.5"/>
    </reaction>
</comment>
<comment type="similarity">
    <text evidence="3 14">Belongs to the cytidine and deoxycytidylate deaminase family.</text>
</comment>
<dbReference type="NCBIfam" id="NF004064">
    <property type="entry name" value="PRK05578.1"/>
    <property type="match status" value="1"/>
</dbReference>
<feature type="binding site" evidence="13">
    <location>
        <position position="55"/>
    </location>
    <ligand>
        <name>Zn(2+)</name>
        <dbReference type="ChEBI" id="CHEBI:29105"/>
        <note>catalytic</note>
    </ligand>
</feature>
<dbReference type="InterPro" id="IPR050202">
    <property type="entry name" value="Cyt/Deoxycyt_deaminase"/>
</dbReference>
<evidence type="ECO:0000313" key="17">
    <source>
        <dbReference type="Proteomes" id="UP000317716"/>
    </source>
</evidence>
<keyword evidence="8 13" id="KW-0862">Zinc</keyword>
<dbReference type="CDD" id="cd01283">
    <property type="entry name" value="cytidine_deaminase"/>
    <property type="match status" value="1"/>
</dbReference>
<evidence type="ECO:0000256" key="12">
    <source>
        <dbReference type="PIRSR" id="PIRSR606262-1"/>
    </source>
</evidence>
<evidence type="ECO:0000256" key="13">
    <source>
        <dbReference type="PIRSR" id="PIRSR606262-3"/>
    </source>
</evidence>
<keyword evidence="7 14" id="KW-0378">Hydrolase</keyword>
<dbReference type="EC" id="3.5.4.5" evidence="4 14"/>
<keyword evidence="6 13" id="KW-0479">Metal-binding</keyword>
<name>A0A538SAF6_UNCEI</name>
<feature type="active site" description="Proton donor" evidence="12">
    <location>
        <position position="57"/>
    </location>
</feature>
<dbReference type="InterPro" id="IPR016192">
    <property type="entry name" value="APOBEC/CMP_deaminase_Zn-bd"/>
</dbReference>
<dbReference type="InterPro" id="IPR002125">
    <property type="entry name" value="CMP_dCMP_dom"/>
</dbReference>
<feature type="domain" description="CMP/dCMP-type deaminase" evidence="15">
    <location>
        <begin position="3"/>
        <end position="129"/>
    </location>
</feature>
<dbReference type="PANTHER" id="PTHR11644:SF2">
    <property type="entry name" value="CYTIDINE DEAMINASE"/>
    <property type="match status" value="1"/>
</dbReference>
<evidence type="ECO:0000256" key="8">
    <source>
        <dbReference type="ARBA" id="ARBA00022833"/>
    </source>
</evidence>
<dbReference type="PROSITE" id="PS00903">
    <property type="entry name" value="CYT_DCMP_DEAMINASES_1"/>
    <property type="match status" value="1"/>
</dbReference>
<sequence length="134" mass="14459">MGISPARLMADAEKARAQAYAPYSKFKVGAALLTRGGRIVHGCNVENASFGLSICAERNAVWKAVSEGERDFVAVAVTAGRAGGASPCGACRQVLHEFAPGLVVYWRDGEGRIVERTIGDLLREPFVWPRRRGK</sequence>
<comment type="function">
    <text evidence="2 14">This enzyme scavenges exogenous and endogenous cytidine and 2'-deoxycytidine for UMP synthesis.</text>
</comment>
<evidence type="ECO:0000256" key="1">
    <source>
        <dbReference type="ARBA" id="ARBA00001947"/>
    </source>
</evidence>
<dbReference type="GO" id="GO:0055086">
    <property type="term" value="P:nucleobase-containing small molecule metabolic process"/>
    <property type="evidence" value="ECO:0007669"/>
    <property type="project" value="UniProtKB-ARBA"/>
</dbReference>
<gene>
    <name evidence="16" type="primary">cdd</name>
    <name evidence="16" type="ORF">E6K72_13155</name>
</gene>
<dbReference type="PROSITE" id="PS51747">
    <property type="entry name" value="CYT_DCMP_DEAMINASES_2"/>
    <property type="match status" value="1"/>
</dbReference>
<dbReference type="PANTHER" id="PTHR11644">
    <property type="entry name" value="CYTIDINE DEAMINASE"/>
    <property type="match status" value="1"/>
</dbReference>
<evidence type="ECO:0000256" key="7">
    <source>
        <dbReference type="ARBA" id="ARBA00022801"/>
    </source>
</evidence>